<dbReference type="EMBL" id="DROD01000468">
    <property type="protein sequence ID" value="HHJ52928.1"/>
    <property type="molecule type" value="Genomic_DNA"/>
</dbReference>
<name>A0A7V5PPP2_CALAY</name>
<organism evidence="1">
    <name type="scientific">Caldithrix abyssi</name>
    <dbReference type="NCBI Taxonomy" id="187145"/>
    <lineage>
        <taxon>Bacteria</taxon>
        <taxon>Pseudomonadati</taxon>
        <taxon>Calditrichota</taxon>
        <taxon>Calditrichia</taxon>
        <taxon>Calditrichales</taxon>
        <taxon>Calditrichaceae</taxon>
        <taxon>Caldithrix</taxon>
    </lineage>
</organism>
<gene>
    <name evidence="1" type="ORF">ENJ89_07015</name>
</gene>
<proteinExistence type="predicted"/>
<dbReference type="SUPFAM" id="SSF56935">
    <property type="entry name" value="Porins"/>
    <property type="match status" value="1"/>
</dbReference>
<evidence type="ECO:0000313" key="1">
    <source>
        <dbReference type="EMBL" id="HHJ52928.1"/>
    </source>
</evidence>
<comment type="caution">
    <text evidence="1">The sequence shown here is derived from an EMBL/GenBank/DDBJ whole genome shotgun (WGS) entry which is preliminary data.</text>
</comment>
<dbReference type="Gene3D" id="2.40.160.60">
    <property type="entry name" value="Outer membrane protein transport protein (OMPP1/FadL/TodX)"/>
    <property type="match status" value="1"/>
</dbReference>
<accession>A0A7V5PPP2</accession>
<reference evidence="1" key="1">
    <citation type="journal article" date="2020" name="mSystems">
        <title>Genome- and Community-Level Interaction Insights into Carbon Utilization and Element Cycling Functions of Hydrothermarchaeota in Hydrothermal Sediment.</title>
        <authorList>
            <person name="Zhou Z."/>
            <person name="Liu Y."/>
            <person name="Xu W."/>
            <person name="Pan J."/>
            <person name="Luo Z.H."/>
            <person name="Li M."/>
        </authorList>
    </citation>
    <scope>NUCLEOTIDE SEQUENCE [LARGE SCALE GENOMIC DNA]</scope>
    <source>
        <strain evidence="1">HyVt-527</strain>
    </source>
</reference>
<dbReference type="AlphaFoldDB" id="A0A7V5PPP2"/>
<dbReference type="Proteomes" id="UP000886124">
    <property type="component" value="Unassembled WGS sequence"/>
</dbReference>
<evidence type="ECO:0008006" key="2">
    <source>
        <dbReference type="Google" id="ProtNLM"/>
    </source>
</evidence>
<sequence length="385" mass="42232">MMNESMKLTTIKTLLLIVLWFTAAFSGDPDRIPANRPFFVQGVTFSGALSLGFSGLTGSPVAAVAGANPAALSRFSAFAAGLEFQEATETEVSPYVEIKLRQTSWKPSAAGAVFPWGDLRLALGYRKTYSAFLDYGKMEISTAEHPEGTGEYYHNTTQTQAHQVSALVSYAFHDLFAAGDELSIGAQSDWNTYAMEAKLFKSTATGSDTDWGWKAGLLYSLNEVVSFAARYASVTRFAYPVKIDPPLVTPDSIAPAATSERFVLPARFALSLSLRPLPRVNLALTGEYVHWQDVDSALKNRWELSARMLVQLNERLTFSLGMYNQDFGYQNSGLNNSATFVGGGLQLTVNPARLYLEVYDNHLSGYPLRKQVVARFGMEVSLSKI</sequence>
<protein>
    <recommendedName>
        <fullName evidence="2">PorV/PorQ family protein</fullName>
    </recommendedName>
</protein>